<protein>
    <recommendedName>
        <fullName evidence="3">DUF2281 domain-containing protein</fullName>
    </recommendedName>
</protein>
<gene>
    <name evidence="1" type="ORF">FSB75_02235</name>
</gene>
<evidence type="ECO:0000313" key="1">
    <source>
        <dbReference type="EMBL" id="QEC54765.1"/>
    </source>
</evidence>
<name>A0A5B8UEI0_9BACT</name>
<dbReference type="EMBL" id="CP042433">
    <property type="protein sequence ID" value="QEC54765.1"/>
    <property type="molecule type" value="Genomic_DNA"/>
</dbReference>
<evidence type="ECO:0000313" key="2">
    <source>
        <dbReference type="Proteomes" id="UP000321204"/>
    </source>
</evidence>
<keyword evidence="2" id="KW-1185">Reference proteome</keyword>
<dbReference type="KEGG" id="fgg:FSB75_02235"/>
<dbReference type="RefSeq" id="WP_146782096.1">
    <property type="nucleotide sequence ID" value="NZ_BAABIO010000006.1"/>
</dbReference>
<organism evidence="1 2">
    <name type="scientific">Flavisolibacter ginsenosidimutans</name>
    <dbReference type="NCBI Taxonomy" id="661481"/>
    <lineage>
        <taxon>Bacteria</taxon>
        <taxon>Pseudomonadati</taxon>
        <taxon>Bacteroidota</taxon>
        <taxon>Chitinophagia</taxon>
        <taxon>Chitinophagales</taxon>
        <taxon>Chitinophagaceae</taxon>
        <taxon>Flavisolibacter</taxon>
    </lineage>
</organism>
<sequence length="73" mass="8455">MATSLNIDDILSQVKQLDKQDQLTLLQRMASLLKRRETKKASSTRLTSLLGMGSEIWKSADNIDKYIDEERQW</sequence>
<proteinExistence type="predicted"/>
<evidence type="ECO:0008006" key="3">
    <source>
        <dbReference type="Google" id="ProtNLM"/>
    </source>
</evidence>
<dbReference type="Proteomes" id="UP000321204">
    <property type="component" value="Chromosome"/>
</dbReference>
<accession>A0A5B8UEI0</accession>
<dbReference type="OrthoDB" id="85537at563835"/>
<reference evidence="1 2" key="1">
    <citation type="journal article" date="2015" name="Int. J. Syst. Evol. Microbiol.">
        <title>Flavisolibacter ginsenosidimutans sp. nov., with ginsenoside-converting activity isolated from soil used for cultivating ginseng.</title>
        <authorList>
            <person name="Zhao Y."/>
            <person name="Liu Q."/>
            <person name="Kang M.S."/>
            <person name="Jin F."/>
            <person name="Yu H."/>
            <person name="Im W.T."/>
        </authorList>
    </citation>
    <scope>NUCLEOTIDE SEQUENCE [LARGE SCALE GENOMIC DNA]</scope>
    <source>
        <strain evidence="1 2">Gsoil 636</strain>
    </source>
</reference>
<dbReference type="AlphaFoldDB" id="A0A5B8UEI0"/>